<organism evidence="4 5">
    <name type="scientific">Pelomonas margarita</name>
    <dbReference type="NCBI Taxonomy" id="3299031"/>
    <lineage>
        <taxon>Bacteria</taxon>
        <taxon>Pseudomonadati</taxon>
        <taxon>Pseudomonadota</taxon>
        <taxon>Betaproteobacteria</taxon>
        <taxon>Burkholderiales</taxon>
        <taxon>Sphaerotilaceae</taxon>
        <taxon>Roseateles</taxon>
    </lineage>
</organism>
<evidence type="ECO:0000256" key="1">
    <source>
        <dbReference type="ARBA" id="ARBA00022679"/>
    </source>
</evidence>
<dbReference type="Gene3D" id="3.90.550.10">
    <property type="entry name" value="Spore Coat Polysaccharide Biosynthesis Protein SpsA, Chain A"/>
    <property type="match status" value="1"/>
</dbReference>
<sequence>MNVFAVIVTFNGATWIRGALQSLREGSHACTAIVVDNASSDDTCAIVRREFPQAVLIESGANLGFGRGNNLGIEYALRAGADAVFLLNQDAYATPDALARLVGFLNQAPDFDIVSPLHCSPDLTRVDPATQNGYLQRHAPGYLSDACLGRIQAHYPIRGINAAAWLLRADVFRRVGGFDPLYFMYGEDDDLIERFAHHGVRTALLPAALIVHLRAKAPAPKPSGVRQWRARSERPRSELLFELKRPGGSWPGGLLRLLAAGVLHPLADLLANHDLRRFLAYLLASLRVLSVIGRIRRHSRLCESAGAHFLNLQAVSPDLAHRQPKP</sequence>
<evidence type="ECO:0000313" key="5">
    <source>
        <dbReference type="Proteomes" id="UP001606301"/>
    </source>
</evidence>
<name>A0ABW7FCR8_9BURK</name>
<keyword evidence="1 4" id="KW-0808">Transferase</keyword>
<keyword evidence="5" id="KW-1185">Reference proteome</keyword>
<dbReference type="Proteomes" id="UP001606301">
    <property type="component" value="Unassembled WGS sequence"/>
</dbReference>
<evidence type="ECO:0000259" key="2">
    <source>
        <dbReference type="Pfam" id="PF00535"/>
    </source>
</evidence>
<dbReference type="EC" id="2.4.-.-" evidence="4"/>
<dbReference type="SUPFAM" id="SSF53448">
    <property type="entry name" value="Nucleotide-diphospho-sugar transferases"/>
    <property type="match status" value="1"/>
</dbReference>
<proteinExistence type="predicted"/>
<protein>
    <submittedName>
        <fullName evidence="4">Glycosyltransferase family 2 protein</fullName>
        <ecNumber evidence="4">2.4.-.-</ecNumber>
    </submittedName>
</protein>
<feature type="domain" description="Glycosyltransferase 2-like" evidence="2">
    <location>
        <begin position="6"/>
        <end position="132"/>
    </location>
</feature>
<dbReference type="CDD" id="cd04186">
    <property type="entry name" value="GT_2_like_c"/>
    <property type="match status" value="1"/>
</dbReference>
<dbReference type="InterPro" id="IPR029044">
    <property type="entry name" value="Nucleotide-diphossugar_trans"/>
</dbReference>
<dbReference type="PANTHER" id="PTHR43179">
    <property type="entry name" value="RHAMNOSYLTRANSFERASE WBBL"/>
    <property type="match status" value="1"/>
</dbReference>
<feature type="domain" description="Galactosyltransferase C-terminal" evidence="3">
    <location>
        <begin position="154"/>
        <end position="207"/>
    </location>
</feature>
<dbReference type="Pfam" id="PF02709">
    <property type="entry name" value="Glyco_transf_7C"/>
    <property type="match status" value="1"/>
</dbReference>
<accession>A0ABW7FCR8</accession>
<comment type="caution">
    <text evidence="4">The sequence shown here is derived from an EMBL/GenBank/DDBJ whole genome shotgun (WGS) entry which is preliminary data.</text>
</comment>
<dbReference type="RefSeq" id="WP_394394946.1">
    <property type="nucleotide sequence ID" value="NZ_JBIGHW010000001.1"/>
</dbReference>
<dbReference type="Pfam" id="PF00535">
    <property type="entry name" value="Glycos_transf_2"/>
    <property type="match status" value="1"/>
</dbReference>
<evidence type="ECO:0000313" key="4">
    <source>
        <dbReference type="EMBL" id="MFG6439523.1"/>
    </source>
</evidence>
<keyword evidence="4" id="KW-0328">Glycosyltransferase</keyword>
<gene>
    <name evidence="4" type="ORF">ACG0Z3_02420</name>
</gene>
<dbReference type="GO" id="GO:0016757">
    <property type="term" value="F:glycosyltransferase activity"/>
    <property type="evidence" value="ECO:0007669"/>
    <property type="project" value="UniProtKB-KW"/>
</dbReference>
<dbReference type="EMBL" id="JBIGHW010000001">
    <property type="protein sequence ID" value="MFG6439523.1"/>
    <property type="molecule type" value="Genomic_DNA"/>
</dbReference>
<reference evidence="4 5" key="1">
    <citation type="submission" date="2024-08" db="EMBL/GenBank/DDBJ databases">
        <authorList>
            <person name="Lu H."/>
        </authorList>
    </citation>
    <scope>NUCLEOTIDE SEQUENCE [LARGE SCALE GENOMIC DNA]</scope>
    <source>
        <strain evidence="4 5">LKC17W</strain>
    </source>
</reference>
<evidence type="ECO:0000259" key="3">
    <source>
        <dbReference type="Pfam" id="PF02709"/>
    </source>
</evidence>
<dbReference type="InterPro" id="IPR027791">
    <property type="entry name" value="Galactosyl_T_C"/>
</dbReference>
<dbReference type="InterPro" id="IPR001173">
    <property type="entry name" value="Glyco_trans_2-like"/>
</dbReference>
<dbReference type="PANTHER" id="PTHR43179:SF7">
    <property type="entry name" value="RHAMNOSYLTRANSFERASE WBBL"/>
    <property type="match status" value="1"/>
</dbReference>